<feature type="domain" description="Orotate phosphoribosyltransferase-like" evidence="2">
    <location>
        <begin position="29"/>
        <end position="251"/>
    </location>
</feature>
<organism evidence="3 4">
    <name type="scientific">Clostridium novyi A str. 4552</name>
    <dbReference type="NCBI Taxonomy" id="1444289"/>
    <lineage>
        <taxon>Bacteria</taxon>
        <taxon>Bacillati</taxon>
        <taxon>Bacillota</taxon>
        <taxon>Clostridia</taxon>
        <taxon>Eubacteriales</taxon>
        <taxon>Clostridiaceae</taxon>
        <taxon>Clostridium</taxon>
    </lineage>
</organism>
<dbReference type="SUPFAM" id="SSF53271">
    <property type="entry name" value="PRTase-like"/>
    <property type="match status" value="1"/>
</dbReference>
<sequence>MNIQYNILDKLSVNIDVYRNDYNLKLKDLFLMAARKNPKRAFLFVSTVLGKHIPVNPQKSMIIGKLLGMLIANELQHNKVDYNISYIVNSIKDDDKLENVLEYINDNKIELKESTLFIGFAETATALGTLVFSQFQGKDIFYMQTTRDEFIECKSDLNFQEEHSHATNHFCYSLKEEILKNYSTIVLVDDEITTGNTALNLIKNINTSYPGKKYIITSILDWRTKKDVEKYKCMRKELNIDIEFICLIRGTVKCTSPSICEKNTKLNSKGNVKLYEITQKFYENGVLVKEHTTGNKNCNCVIRNHYFKLENNREFKRKLSNGELREYTYINLSGRFGISEDNIYEIDKYSENIVKSIGTVDKNTIVLGTEEFMYMPMIIASKIPNAKYQSTTRSPIYPSFEEEYAIKSCNMFKNPFDDEIINYIYNVKKGSYSEVLFITEREISDMSKIELTNIFISLGIEKINFIYF</sequence>
<dbReference type="PIRSF" id="PIRSF020967">
    <property type="entry name" value="UCP020967"/>
    <property type="match status" value="1"/>
</dbReference>
<evidence type="ECO:0000259" key="2">
    <source>
        <dbReference type="Pfam" id="PF15609"/>
    </source>
</evidence>
<feature type="domain" description="TRSP" evidence="1">
    <location>
        <begin position="333"/>
        <end position="448"/>
    </location>
</feature>
<proteinExistence type="predicted"/>
<dbReference type="CDD" id="cd06223">
    <property type="entry name" value="PRTases_typeI"/>
    <property type="match status" value="1"/>
</dbReference>
<evidence type="ECO:0000259" key="1">
    <source>
        <dbReference type="Pfam" id="PF12500"/>
    </source>
</evidence>
<name>A0A0A0I0Z2_CLONO</name>
<dbReference type="EMBL" id="JENJ01000048">
    <property type="protein sequence ID" value="KGM95094.1"/>
    <property type="molecule type" value="Genomic_DNA"/>
</dbReference>
<dbReference type="InterPro" id="IPR022537">
    <property type="entry name" value="TRSP_dom"/>
</dbReference>
<dbReference type="InterPro" id="IPR011214">
    <property type="entry name" value="UCP020967"/>
</dbReference>
<dbReference type="Pfam" id="PF12500">
    <property type="entry name" value="TRSP"/>
    <property type="match status" value="1"/>
</dbReference>
<gene>
    <name evidence="3" type="ORF">Z968_10050</name>
</gene>
<evidence type="ECO:0008006" key="5">
    <source>
        <dbReference type="Google" id="ProtNLM"/>
    </source>
</evidence>
<reference evidence="3 4" key="1">
    <citation type="submission" date="2014-01" db="EMBL/GenBank/DDBJ databases">
        <title>Plasmidome dynamics in the species complex Clostridium novyi sensu lato converts strains of independent lineages into distinctly different pathogens.</title>
        <authorList>
            <person name="Skarin H."/>
            <person name="Segerman B."/>
        </authorList>
    </citation>
    <scope>NUCLEOTIDE SEQUENCE [LARGE SCALE GENOMIC DNA]</scope>
    <source>
        <strain evidence="3 4">4552</strain>
    </source>
</reference>
<protein>
    <recommendedName>
        <fullName evidence="5">TRSP domain C terminus to PRTase_2</fullName>
    </recommendedName>
</protein>
<dbReference type="AlphaFoldDB" id="A0A0A0I0Z2"/>
<dbReference type="RefSeq" id="WP_039255896.1">
    <property type="nucleotide sequence ID" value="NZ_JENJ01000048.1"/>
</dbReference>
<accession>A0A0A0I0Z2</accession>
<dbReference type="InterPro" id="IPR029057">
    <property type="entry name" value="PRTase-like"/>
</dbReference>
<comment type="caution">
    <text evidence="3">The sequence shown here is derived from an EMBL/GenBank/DDBJ whole genome shotgun (WGS) entry which is preliminary data.</text>
</comment>
<dbReference type="OrthoDB" id="56827at2"/>
<dbReference type="InterPro" id="IPR000836">
    <property type="entry name" value="PRTase_dom"/>
</dbReference>
<dbReference type="Pfam" id="PF15609">
    <property type="entry name" value="PRTase_2"/>
    <property type="match status" value="1"/>
</dbReference>
<evidence type="ECO:0000313" key="3">
    <source>
        <dbReference type="EMBL" id="KGM95094.1"/>
    </source>
</evidence>
<evidence type="ECO:0000313" key="4">
    <source>
        <dbReference type="Proteomes" id="UP000030012"/>
    </source>
</evidence>
<dbReference type="InterPro" id="IPR041688">
    <property type="entry name" value="PRTase_2"/>
</dbReference>
<dbReference type="Proteomes" id="UP000030012">
    <property type="component" value="Unassembled WGS sequence"/>
</dbReference>